<keyword evidence="8 15" id="KW-0413">Isomerase</keyword>
<dbReference type="GO" id="GO:0006310">
    <property type="term" value="P:DNA recombination"/>
    <property type="evidence" value="ECO:0007669"/>
    <property type="project" value="TreeGrafter"/>
</dbReference>
<dbReference type="RefSeq" id="WP_066622865.1">
    <property type="nucleotide sequence ID" value="NZ_FQXL01000049.1"/>
</dbReference>
<keyword evidence="5" id="KW-0460">Magnesium</keyword>
<dbReference type="InterPro" id="IPR003601">
    <property type="entry name" value="Topo_IA_2"/>
</dbReference>
<comment type="caution">
    <text evidence="15">The sequence shown here is derived from an EMBL/GenBank/DDBJ whole genome shotgun (WGS) entry which is preliminary data.</text>
</comment>
<evidence type="ECO:0000256" key="7">
    <source>
        <dbReference type="ARBA" id="ARBA00023125"/>
    </source>
</evidence>
<dbReference type="EC" id="5.6.2.1" evidence="3"/>
<dbReference type="SUPFAM" id="SSF56712">
    <property type="entry name" value="Prokaryotic type I DNA topoisomerase"/>
    <property type="match status" value="1"/>
</dbReference>
<dbReference type="PANTHER" id="PTHR11390">
    <property type="entry name" value="PROKARYOTIC DNA TOPOISOMERASE"/>
    <property type="match status" value="1"/>
</dbReference>
<dbReference type="InterPro" id="IPR013497">
    <property type="entry name" value="Topo_IA_cen"/>
</dbReference>
<dbReference type="PROSITE" id="PS52039">
    <property type="entry name" value="TOPO_IA_2"/>
    <property type="match status" value="1"/>
</dbReference>
<dbReference type="AlphaFoldDB" id="A0A162TRV2"/>
<dbReference type="InterPro" id="IPR003602">
    <property type="entry name" value="Topo_IA_DNA-bd_dom"/>
</dbReference>
<dbReference type="InterPro" id="IPR000380">
    <property type="entry name" value="Topo_IA"/>
</dbReference>
<dbReference type="SMART" id="SM00437">
    <property type="entry name" value="TOP1Ac"/>
    <property type="match status" value="1"/>
</dbReference>
<dbReference type="InterPro" id="IPR013826">
    <property type="entry name" value="Topo_IA_cen_sub3"/>
</dbReference>
<dbReference type="CDD" id="cd00186">
    <property type="entry name" value="TOP1Ac"/>
    <property type="match status" value="1"/>
</dbReference>
<evidence type="ECO:0000256" key="2">
    <source>
        <dbReference type="ARBA" id="ARBA00009446"/>
    </source>
</evidence>
<dbReference type="GO" id="GO:0003677">
    <property type="term" value="F:DNA binding"/>
    <property type="evidence" value="ECO:0007669"/>
    <property type="project" value="UniProtKB-KW"/>
</dbReference>
<protein>
    <recommendedName>
        <fullName evidence="3">DNA topoisomerase</fullName>
        <ecNumber evidence="3">5.6.2.1</ecNumber>
    </recommendedName>
    <alternativeName>
        <fullName evidence="12">Omega-protein</fullName>
    </alternativeName>
    <alternativeName>
        <fullName evidence="11">Relaxing enzyme</fullName>
    </alternativeName>
    <alternativeName>
        <fullName evidence="9">Swivelase</fullName>
    </alternativeName>
    <alternativeName>
        <fullName evidence="10">Untwisting enzyme</fullName>
    </alternativeName>
</protein>
<reference evidence="15 16" key="1">
    <citation type="submission" date="2016-04" db="EMBL/GenBank/DDBJ databases">
        <title>Genome sequence of Clostridium magnum DSM 2767.</title>
        <authorList>
            <person name="Poehlein A."/>
            <person name="Uhlig R."/>
            <person name="Fischer R."/>
            <person name="Bahl H."/>
            <person name="Daniel R."/>
        </authorList>
    </citation>
    <scope>NUCLEOTIDE SEQUENCE [LARGE SCALE GENOMIC DNA]</scope>
    <source>
        <strain evidence="15 16">DSM 2767</strain>
    </source>
</reference>
<dbReference type="InterPro" id="IPR034144">
    <property type="entry name" value="TOPRIM_TopoIII"/>
</dbReference>
<evidence type="ECO:0000256" key="1">
    <source>
        <dbReference type="ARBA" id="ARBA00000213"/>
    </source>
</evidence>
<comment type="similarity">
    <text evidence="2">Belongs to the type IA topoisomerase family.</text>
</comment>
<dbReference type="Pfam" id="PF01131">
    <property type="entry name" value="Topoisom_bac"/>
    <property type="match status" value="1"/>
</dbReference>
<dbReference type="Gene3D" id="1.10.460.10">
    <property type="entry name" value="Topoisomerase I, domain 2"/>
    <property type="match status" value="1"/>
</dbReference>
<accession>A0A162TRV2</accession>
<dbReference type="PATRIC" id="fig|1121326.3.peg.2802"/>
<dbReference type="InterPro" id="IPR005738">
    <property type="entry name" value="TopoIII"/>
</dbReference>
<organism evidence="15 16">
    <name type="scientific">Clostridium magnum DSM 2767</name>
    <dbReference type="NCBI Taxonomy" id="1121326"/>
    <lineage>
        <taxon>Bacteria</taxon>
        <taxon>Bacillati</taxon>
        <taxon>Bacillota</taxon>
        <taxon>Clostridia</taxon>
        <taxon>Eubacteriales</taxon>
        <taxon>Clostridiaceae</taxon>
        <taxon>Clostridium</taxon>
    </lineage>
</organism>
<dbReference type="OrthoDB" id="9803554at2"/>
<feature type="domain" description="Topo IA-type catalytic" evidence="14">
    <location>
        <begin position="154"/>
        <end position="611"/>
    </location>
</feature>
<dbReference type="Gene3D" id="3.40.50.140">
    <property type="match status" value="1"/>
</dbReference>
<proteinExistence type="inferred from homology"/>
<evidence type="ECO:0000313" key="16">
    <source>
        <dbReference type="Proteomes" id="UP000076603"/>
    </source>
</evidence>
<dbReference type="GO" id="GO:0006265">
    <property type="term" value="P:DNA topological change"/>
    <property type="evidence" value="ECO:0007669"/>
    <property type="project" value="InterPro"/>
</dbReference>
<evidence type="ECO:0000256" key="4">
    <source>
        <dbReference type="ARBA" id="ARBA00022723"/>
    </source>
</evidence>
<dbReference type="NCBIfam" id="NF005829">
    <property type="entry name" value="PRK07726.1"/>
    <property type="match status" value="1"/>
</dbReference>
<dbReference type="EMBL" id="LWAE01000002">
    <property type="protein sequence ID" value="KZL92974.1"/>
    <property type="molecule type" value="Genomic_DNA"/>
</dbReference>
<dbReference type="Proteomes" id="UP000076603">
    <property type="component" value="Unassembled WGS sequence"/>
</dbReference>
<keyword evidence="7" id="KW-0238">DNA-binding</keyword>
<dbReference type="SMART" id="SM00436">
    <property type="entry name" value="TOP1Bc"/>
    <property type="match status" value="1"/>
</dbReference>
<evidence type="ECO:0000256" key="12">
    <source>
        <dbReference type="ARBA" id="ARBA00032877"/>
    </source>
</evidence>
<dbReference type="SMART" id="SM00493">
    <property type="entry name" value="TOPRIM"/>
    <property type="match status" value="1"/>
</dbReference>
<evidence type="ECO:0000256" key="8">
    <source>
        <dbReference type="ARBA" id="ARBA00023235"/>
    </source>
</evidence>
<keyword evidence="6" id="KW-0799">Topoisomerase</keyword>
<evidence type="ECO:0000256" key="9">
    <source>
        <dbReference type="ARBA" id="ARBA00030003"/>
    </source>
</evidence>
<dbReference type="InterPro" id="IPR013825">
    <property type="entry name" value="Topo_IA_cen_sub2"/>
</dbReference>
<dbReference type="NCBIfam" id="TIGR01056">
    <property type="entry name" value="topB"/>
    <property type="match status" value="1"/>
</dbReference>
<evidence type="ECO:0000256" key="10">
    <source>
        <dbReference type="ARBA" id="ARBA00031985"/>
    </source>
</evidence>
<evidence type="ECO:0000256" key="13">
    <source>
        <dbReference type="SAM" id="MobiDB-lite"/>
    </source>
</evidence>
<dbReference type="STRING" id="1121326.CLMAG_27880"/>
<comment type="catalytic activity">
    <reaction evidence="1">
        <text>ATP-independent breakage of single-stranded DNA, followed by passage and rejoining.</text>
        <dbReference type="EC" id="5.6.2.1"/>
    </reaction>
</comment>
<sequence length="837" mass="94501">MGKVFVLAEKPSVAMDIAKVVNKTNTRHDGYIEGDKFIVSWAVGHLVSICDPEEMDEKYAKWSFDTLPILPDKFKLKVNPKTAKQFSVVKKLMNSPDVDYIVVATDSAREGEHIFRLIHQLAGCKKPFKRLWINSQTDKAIREGFANLKPGSDYDNLYLSAKCRAESDWLVGMNGTRSFTLKYKDSLSGITTRKEALSLGRVQTPTLSMIVNRHHEIENFVPKDFWTIKSIYDTFSGTWFDPTSKESRIFDKAKADVIVNKITGKVAVVQDVKTENKKQYAPQLFDLTELQRTCVRKLGLSANETLQTAQSLYEKKIITYPRTDSKYISDDIVPTLMDRVKAVKYSPLEKVCDYILQMKNLKLDKKVVDNSKVSDHHALLPTEVAADLNSLSDREKKVYDIIVRRFLAIFLPPYEYLSTTIITTCENESFATKGSTPIKKGWKVLYQNDESENESKDNKDGEDEEKQELPKCAIGDTFKINKAECKKDATKPPSLYNEATLLEAMEHAGRFVEDEELKEQLKEGGLGTPATRASIIETLIARGYVVRKKKGKIDYLIPTDKGIKLIEIVPKEIKSPELTAKWEKALNLMAKGQYPVQRFMESIHNYSKFLVEEAKKIQNITFESSNGESGSKSNEVIGQCKECGADIIETSKGFSCSKWREGCKFTLWKNDKILGKYGKTLTKTAAKQLLKGDKASIKGCTDPTTKEKVDKEFFLIKEGVYWNIKDRIGGSNTAKSSGATETVHSDKKTYSCPACKEGTLIYKSTEKFTGWGCNRWKEGCGFGIPAESGGVNLEPYIPQLQEKKETDIITFKSPKGTYKAKLKVKGNKLDREFINDK</sequence>
<dbReference type="GO" id="GO:0046872">
    <property type="term" value="F:metal ion binding"/>
    <property type="evidence" value="ECO:0007669"/>
    <property type="project" value="UniProtKB-KW"/>
</dbReference>
<dbReference type="PROSITE" id="PS00396">
    <property type="entry name" value="TOPO_IA_1"/>
    <property type="match status" value="1"/>
</dbReference>
<dbReference type="Pfam" id="PF01751">
    <property type="entry name" value="Toprim"/>
    <property type="match status" value="1"/>
</dbReference>
<feature type="region of interest" description="Disordered" evidence="13">
    <location>
        <begin position="449"/>
        <end position="468"/>
    </location>
</feature>
<dbReference type="CDD" id="cd03362">
    <property type="entry name" value="TOPRIM_TopoIA_TopoIII"/>
    <property type="match status" value="1"/>
</dbReference>
<dbReference type="PANTHER" id="PTHR11390:SF21">
    <property type="entry name" value="DNA TOPOISOMERASE 3-ALPHA"/>
    <property type="match status" value="1"/>
</dbReference>
<dbReference type="InterPro" id="IPR023406">
    <property type="entry name" value="Topo_IA_AS"/>
</dbReference>
<dbReference type="InterPro" id="IPR023405">
    <property type="entry name" value="Topo_IA_core_domain"/>
</dbReference>
<dbReference type="PRINTS" id="PR00417">
    <property type="entry name" value="PRTPISMRASEI"/>
</dbReference>
<evidence type="ECO:0000259" key="14">
    <source>
        <dbReference type="PROSITE" id="PS52039"/>
    </source>
</evidence>
<dbReference type="InterPro" id="IPR013824">
    <property type="entry name" value="Topo_IA_cen_sub1"/>
</dbReference>
<evidence type="ECO:0000256" key="5">
    <source>
        <dbReference type="ARBA" id="ARBA00022842"/>
    </source>
</evidence>
<evidence type="ECO:0000256" key="11">
    <source>
        <dbReference type="ARBA" id="ARBA00032235"/>
    </source>
</evidence>
<gene>
    <name evidence="15" type="primary">topB_1</name>
    <name evidence="15" type="ORF">CLMAG_27880</name>
</gene>
<dbReference type="GO" id="GO:0006281">
    <property type="term" value="P:DNA repair"/>
    <property type="evidence" value="ECO:0007669"/>
    <property type="project" value="TreeGrafter"/>
</dbReference>
<dbReference type="Gene3D" id="1.10.290.10">
    <property type="entry name" value="Topoisomerase I, domain 4"/>
    <property type="match status" value="1"/>
</dbReference>
<keyword evidence="4" id="KW-0479">Metal-binding</keyword>
<dbReference type="GO" id="GO:0003917">
    <property type="term" value="F:DNA topoisomerase type I (single strand cut, ATP-independent) activity"/>
    <property type="evidence" value="ECO:0007669"/>
    <property type="project" value="UniProtKB-EC"/>
</dbReference>
<dbReference type="GO" id="GO:0043597">
    <property type="term" value="C:cytoplasmic replication fork"/>
    <property type="evidence" value="ECO:0007669"/>
    <property type="project" value="TreeGrafter"/>
</dbReference>
<evidence type="ECO:0000256" key="3">
    <source>
        <dbReference type="ARBA" id="ARBA00012891"/>
    </source>
</evidence>
<dbReference type="Gene3D" id="2.70.20.10">
    <property type="entry name" value="Topoisomerase I, domain 3"/>
    <property type="match status" value="1"/>
</dbReference>
<evidence type="ECO:0000313" key="15">
    <source>
        <dbReference type="EMBL" id="KZL92974.1"/>
    </source>
</evidence>
<keyword evidence="16" id="KW-1185">Reference proteome</keyword>
<dbReference type="InterPro" id="IPR006171">
    <property type="entry name" value="TOPRIM_dom"/>
</dbReference>
<name>A0A162TRV2_9CLOT</name>
<evidence type="ECO:0000256" key="6">
    <source>
        <dbReference type="ARBA" id="ARBA00023029"/>
    </source>
</evidence>